<dbReference type="InterPro" id="IPR010982">
    <property type="entry name" value="Lambda_DNA-bd_dom_sf"/>
</dbReference>
<dbReference type="RefSeq" id="WP_129033301.1">
    <property type="nucleotide sequence ID" value="NZ_CP059603.1"/>
</dbReference>
<dbReference type="PANTHER" id="PTHR46558">
    <property type="entry name" value="TRACRIPTIONAL REGULATORY PROTEIN-RELATED-RELATED"/>
    <property type="match status" value="1"/>
</dbReference>
<protein>
    <submittedName>
        <fullName evidence="2">Transcriptional regulator</fullName>
    </submittedName>
</protein>
<dbReference type="SUPFAM" id="SSF47413">
    <property type="entry name" value="lambda repressor-like DNA-binding domains"/>
    <property type="match status" value="1"/>
</dbReference>
<dbReference type="SMART" id="SM00530">
    <property type="entry name" value="HTH_XRE"/>
    <property type="match status" value="1"/>
</dbReference>
<dbReference type="AlphaFoldDB" id="A0A4Q0VFZ2"/>
<keyword evidence="1" id="KW-0238">DNA-binding</keyword>
<organism evidence="2 3">
    <name type="scientific">Levilactobacillus suantsaii</name>
    <dbReference type="NCBI Taxonomy" id="2292255"/>
    <lineage>
        <taxon>Bacteria</taxon>
        <taxon>Bacillati</taxon>
        <taxon>Bacillota</taxon>
        <taxon>Bacilli</taxon>
        <taxon>Lactobacillales</taxon>
        <taxon>Lactobacillaceae</taxon>
        <taxon>Levilactobacillus</taxon>
    </lineage>
</organism>
<dbReference type="OrthoDB" id="6386941at2"/>
<dbReference type="Gene3D" id="1.10.260.40">
    <property type="entry name" value="lambda repressor-like DNA-binding domains"/>
    <property type="match status" value="1"/>
</dbReference>
<proteinExistence type="predicted"/>
<gene>
    <name evidence="2" type="ORF">DXH47_10765</name>
</gene>
<accession>A0A4Q0VFZ2</accession>
<evidence type="ECO:0000313" key="2">
    <source>
        <dbReference type="EMBL" id="RXI76443.1"/>
    </source>
</evidence>
<evidence type="ECO:0000313" key="3">
    <source>
        <dbReference type="Proteomes" id="UP000290602"/>
    </source>
</evidence>
<sequence length="72" mass="8217">MNNLVAHYRKKNGLTQLQVANMVNVTSRTIISIEKGTYKPSLILAYKLAKVFDTDVETMFKLEEYLGGLHEK</sequence>
<dbReference type="Proteomes" id="UP000290602">
    <property type="component" value="Unassembled WGS sequence"/>
</dbReference>
<name>A0A4Q0VFZ2_9LACO</name>
<dbReference type="PROSITE" id="PS50943">
    <property type="entry name" value="HTH_CROC1"/>
    <property type="match status" value="1"/>
</dbReference>
<reference evidence="2 3" key="1">
    <citation type="submission" date="2018-08" db="EMBL/GenBank/DDBJ databases">
        <title>Lactobacillus suantsai sp. nov., isolated from traditional fermented suan-tsai in Taiwan.</title>
        <authorList>
            <person name="Huang C.-H."/>
        </authorList>
    </citation>
    <scope>NUCLEOTIDE SEQUENCE [LARGE SCALE GENOMIC DNA]</scope>
    <source>
        <strain evidence="2 3">BCRC 12945</strain>
    </source>
</reference>
<keyword evidence="3" id="KW-1185">Reference proteome</keyword>
<dbReference type="CDD" id="cd00093">
    <property type="entry name" value="HTH_XRE"/>
    <property type="match status" value="1"/>
</dbReference>
<dbReference type="PANTHER" id="PTHR46558:SF4">
    <property type="entry name" value="DNA-BIDING PHAGE PROTEIN"/>
    <property type="match status" value="1"/>
</dbReference>
<evidence type="ECO:0000256" key="1">
    <source>
        <dbReference type="ARBA" id="ARBA00023125"/>
    </source>
</evidence>
<dbReference type="Pfam" id="PF01381">
    <property type="entry name" value="HTH_3"/>
    <property type="match status" value="1"/>
</dbReference>
<dbReference type="InterPro" id="IPR001387">
    <property type="entry name" value="Cro/C1-type_HTH"/>
</dbReference>
<comment type="caution">
    <text evidence="2">The sequence shown here is derived from an EMBL/GenBank/DDBJ whole genome shotgun (WGS) entry which is preliminary data.</text>
</comment>
<dbReference type="GO" id="GO:0003677">
    <property type="term" value="F:DNA binding"/>
    <property type="evidence" value="ECO:0007669"/>
    <property type="project" value="UniProtKB-KW"/>
</dbReference>
<dbReference type="EMBL" id="QXIL01000032">
    <property type="protein sequence ID" value="RXI76443.1"/>
    <property type="molecule type" value="Genomic_DNA"/>
</dbReference>